<evidence type="ECO:0000313" key="7">
    <source>
        <dbReference type="Proteomes" id="UP001550210"/>
    </source>
</evidence>
<gene>
    <name evidence="6" type="ORF">ABZZ21_31155</name>
</gene>
<dbReference type="InterPro" id="IPR022694">
    <property type="entry name" value="3-OHacyl-CoA_DH"/>
</dbReference>
<dbReference type="NCBIfam" id="NF005875">
    <property type="entry name" value="PRK07819.1"/>
    <property type="match status" value="1"/>
</dbReference>
<evidence type="ECO:0000256" key="2">
    <source>
        <dbReference type="ARBA" id="ARBA00009463"/>
    </source>
</evidence>
<organism evidence="6 7">
    <name type="scientific">Streptomyces ossamyceticus</name>
    <dbReference type="NCBI Taxonomy" id="249581"/>
    <lineage>
        <taxon>Bacteria</taxon>
        <taxon>Bacillati</taxon>
        <taxon>Actinomycetota</taxon>
        <taxon>Actinomycetes</taxon>
        <taxon>Kitasatosporales</taxon>
        <taxon>Streptomycetaceae</taxon>
        <taxon>Streptomyces</taxon>
    </lineage>
</organism>
<dbReference type="EMBL" id="JBEXPZ010000046">
    <property type="protein sequence ID" value="MET9848924.1"/>
    <property type="molecule type" value="Genomic_DNA"/>
</dbReference>
<dbReference type="InterPro" id="IPR008927">
    <property type="entry name" value="6-PGluconate_DH-like_C_sf"/>
</dbReference>
<protein>
    <submittedName>
        <fullName evidence="6">3-hydroxybutyryl-CoA dehydrogenase</fullName>
    </submittedName>
</protein>
<dbReference type="Pfam" id="PF00725">
    <property type="entry name" value="3HCDH"/>
    <property type="match status" value="1"/>
</dbReference>
<dbReference type="InterPro" id="IPR036291">
    <property type="entry name" value="NAD(P)-bd_dom_sf"/>
</dbReference>
<comment type="caution">
    <text evidence="6">The sequence shown here is derived from an EMBL/GenBank/DDBJ whole genome shotgun (WGS) entry which is preliminary data.</text>
</comment>
<dbReference type="PANTHER" id="PTHR48075:SF9">
    <property type="entry name" value="3-HYDROXYBUTYRYL-COA DEHYDROGENASE"/>
    <property type="match status" value="1"/>
</dbReference>
<dbReference type="PIRSF" id="PIRSF000105">
    <property type="entry name" value="HCDH"/>
    <property type="match status" value="1"/>
</dbReference>
<keyword evidence="7" id="KW-1185">Reference proteome</keyword>
<dbReference type="SUPFAM" id="SSF51735">
    <property type="entry name" value="NAD(P)-binding Rossmann-fold domains"/>
    <property type="match status" value="1"/>
</dbReference>
<evidence type="ECO:0000256" key="1">
    <source>
        <dbReference type="ARBA" id="ARBA00005086"/>
    </source>
</evidence>
<evidence type="ECO:0000259" key="5">
    <source>
        <dbReference type="Pfam" id="PF02737"/>
    </source>
</evidence>
<evidence type="ECO:0000259" key="4">
    <source>
        <dbReference type="Pfam" id="PF00725"/>
    </source>
</evidence>
<dbReference type="InterPro" id="IPR006176">
    <property type="entry name" value="3-OHacyl-CoA_DH_NAD-bd"/>
</dbReference>
<name>A0ABV2V525_9ACTN</name>
<accession>A0ABV2V525</accession>
<dbReference type="RefSeq" id="WP_355401122.1">
    <property type="nucleotide sequence ID" value="NZ_JBEGHN010000034.1"/>
</dbReference>
<proteinExistence type="inferred from homology"/>
<dbReference type="PANTHER" id="PTHR48075">
    <property type="entry name" value="3-HYDROXYACYL-COA DEHYDROGENASE FAMILY PROTEIN"/>
    <property type="match status" value="1"/>
</dbReference>
<comment type="similarity">
    <text evidence="2">Belongs to the 3-hydroxyacyl-CoA dehydrogenase family.</text>
</comment>
<dbReference type="InterPro" id="IPR006108">
    <property type="entry name" value="3HC_DH_C"/>
</dbReference>
<dbReference type="Gene3D" id="3.40.50.720">
    <property type="entry name" value="NAD(P)-binding Rossmann-like Domain"/>
    <property type="match status" value="1"/>
</dbReference>
<feature type="domain" description="3-hydroxyacyl-CoA dehydrogenase C-terminal" evidence="4">
    <location>
        <begin position="188"/>
        <end position="284"/>
    </location>
</feature>
<sequence>MDPVTRLGVVGCGLMGSGIAEVAALGGLDVRIAEATHDAVEAGRRRVTASLDRGVRRGRLSEERRDQALAGLSFTHDLSDLADRQFVVEAVAENRDIKTEVLRTLDKAVEDPTAILATNTSSIPVVDLAVVTERPAQVVGMHFFNPVPVQRLVEVIPALTTSEETVRRTRDFAGRLGKQVIQAPDRSGFVVNALLVPYLLSAVRMVESGGALPDDIDQGMELGCAHPMGPLRLLDLIGLDTAQAVAESMYEEFKEPLYAPPALLRRMVAAGHLGRKTGRGFYPYDA</sequence>
<dbReference type="InterPro" id="IPR013328">
    <property type="entry name" value="6PGD_dom2"/>
</dbReference>
<dbReference type="SUPFAM" id="SSF48179">
    <property type="entry name" value="6-phosphogluconate dehydrogenase C-terminal domain-like"/>
    <property type="match status" value="1"/>
</dbReference>
<dbReference type="Pfam" id="PF02737">
    <property type="entry name" value="3HCDH_N"/>
    <property type="match status" value="1"/>
</dbReference>
<evidence type="ECO:0000313" key="6">
    <source>
        <dbReference type="EMBL" id="MET9848924.1"/>
    </source>
</evidence>
<evidence type="ECO:0000256" key="3">
    <source>
        <dbReference type="ARBA" id="ARBA00023002"/>
    </source>
</evidence>
<dbReference type="Proteomes" id="UP001550210">
    <property type="component" value="Unassembled WGS sequence"/>
</dbReference>
<reference evidence="6 7" key="1">
    <citation type="submission" date="2024-06" db="EMBL/GenBank/DDBJ databases">
        <title>The Natural Products Discovery Center: Release of the First 8490 Sequenced Strains for Exploring Actinobacteria Biosynthetic Diversity.</title>
        <authorList>
            <person name="Kalkreuter E."/>
            <person name="Kautsar S.A."/>
            <person name="Yang D."/>
            <person name="Bader C.D."/>
            <person name="Teijaro C.N."/>
            <person name="Fluegel L."/>
            <person name="Davis C.M."/>
            <person name="Simpson J.R."/>
            <person name="Lauterbach L."/>
            <person name="Steele A.D."/>
            <person name="Gui C."/>
            <person name="Meng S."/>
            <person name="Li G."/>
            <person name="Viehrig K."/>
            <person name="Ye F."/>
            <person name="Su P."/>
            <person name="Kiefer A.F."/>
            <person name="Nichols A."/>
            <person name="Cepeda A.J."/>
            <person name="Yan W."/>
            <person name="Fan B."/>
            <person name="Jiang Y."/>
            <person name="Adhikari A."/>
            <person name="Zheng C.-J."/>
            <person name="Schuster L."/>
            <person name="Cowan T.M."/>
            <person name="Smanski M.J."/>
            <person name="Chevrette M.G."/>
            <person name="De Carvalho L.P.S."/>
            <person name="Shen B."/>
        </authorList>
    </citation>
    <scope>NUCLEOTIDE SEQUENCE [LARGE SCALE GENOMIC DNA]</scope>
    <source>
        <strain evidence="6 7">NPDC006434</strain>
    </source>
</reference>
<comment type="pathway">
    <text evidence="1">Lipid metabolism; butanoate metabolism.</text>
</comment>
<dbReference type="Gene3D" id="1.10.1040.10">
    <property type="entry name" value="N-(1-d-carboxylethyl)-l-norvaline Dehydrogenase, domain 2"/>
    <property type="match status" value="1"/>
</dbReference>
<feature type="domain" description="3-hydroxyacyl-CoA dehydrogenase NAD binding" evidence="5">
    <location>
        <begin position="7"/>
        <end position="183"/>
    </location>
</feature>
<keyword evidence="3" id="KW-0560">Oxidoreductase</keyword>